<dbReference type="RefSeq" id="WP_046713642.1">
    <property type="nucleotide sequence ID" value="NZ_BJXR01000059.1"/>
</dbReference>
<proteinExistence type="predicted"/>
<dbReference type="Proteomes" id="UP000183760">
    <property type="component" value="Unassembled WGS sequence"/>
</dbReference>
<evidence type="ECO:0008006" key="6">
    <source>
        <dbReference type="Google" id="ProtNLM"/>
    </source>
</evidence>
<protein>
    <recommendedName>
        <fullName evidence="6">Lipoprotein</fullName>
    </recommendedName>
</protein>
<feature type="chain" id="PRO_5022858265" description="Lipoprotein" evidence="1">
    <location>
        <begin position="20"/>
        <end position="265"/>
    </location>
</feature>
<comment type="caution">
    <text evidence="2">The sequence shown here is derived from an EMBL/GenBank/DDBJ whole genome shotgun (WGS) entry which is preliminary data.</text>
</comment>
<evidence type="ECO:0000313" key="5">
    <source>
        <dbReference type="Proteomes" id="UP000321514"/>
    </source>
</evidence>
<evidence type="ECO:0000313" key="3">
    <source>
        <dbReference type="EMBL" id="SEU26976.1"/>
    </source>
</evidence>
<keyword evidence="4" id="KW-1185">Reference proteome</keyword>
<feature type="signal peptide" evidence="1">
    <location>
        <begin position="1"/>
        <end position="19"/>
    </location>
</feature>
<evidence type="ECO:0000256" key="1">
    <source>
        <dbReference type="SAM" id="SignalP"/>
    </source>
</evidence>
<gene>
    <name evidence="2" type="ORF">MFU01_72350</name>
    <name evidence="3" type="ORF">SAMN05443572_107357</name>
</gene>
<dbReference type="STRING" id="1334629.MFUL124B02_21210"/>
<dbReference type="Proteomes" id="UP000321514">
    <property type="component" value="Unassembled WGS sequence"/>
</dbReference>
<name>A0A511TG81_MYXFU</name>
<keyword evidence="1" id="KW-0732">Signal</keyword>
<dbReference type="AlphaFoldDB" id="A0A511TG81"/>
<reference evidence="3 4" key="1">
    <citation type="submission" date="2016-10" db="EMBL/GenBank/DDBJ databases">
        <authorList>
            <person name="Varghese N."/>
            <person name="Submissions S."/>
        </authorList>
    </citation>
    <scope>NUCLEOTIDE SEQUENCE [LARGE SCALE GENOMIC DNA]</scope>
    <source>
        <strain evidence="3 4">DSM 16525</strain>
    </source>
</reference>
<evidence type="ECO:0000313" key="4">
    <source>
        <dbReference type="Proteomes" id="UP000183760"/>
    </source>
</evidence>
<organism evidence="2 5">
    <name type="scientific">Myxococcus fulvus</name>
    <dbReference type="NCBI Taxonomy" id="33"/>
    <lineage>
        <taxon>Bacteria</taxon>
        <taxon>Pseudomonadati</taxon>
        <taxon>Myxococcota</taxon>
        <taxon>Myxococcia</taxon>
        <taxon>Myxococcales</taxon>
        <taxon>Cystobacterineae</taxon>
        <taxon>Myxococcaceae</taxon>
        <taxon>Myxococcus</taxon>
    </lineage>
</organism>
<dbReference type="EMBL" id="FOIB01000007">
    <property type="protein sequence ID" value="SEU26976.1"/>
    <property type="molecule type" value="Genomic_DNA"/>
</dbReference>
<accession>A0A511TG81</accession>
<evidence type="ECO:0000313" key="2">
    <source>
        <dbReference type="EMBL" id="GEN12198.1"/>
    </source>
</evidence>
<sequence length="265" mass="29678">MRLARLLFLVLVCPVAAMAQGVPVVFTYEGSGFDIYFASATSRSQSELEAARRVAGELARFGRYWRFDETTTSPSGNFIHGHIEAKGNLYHLVLDVYRGKNFAHTLWRCLLYEPQTIVLRGVPAVANIPRDVGACLNKDFPRDIKKLKDVLKESFMLTSEADLRSPPRGLLRLAWPSYCSLAGSTFRITGAPPQGAQVKISSLGTWRIGRWSAPSEEVLTVEHLKMNGQKLRAEHYSNIRQLKSVQIWLDSIEDEGIPCDLQVAK</sequence>
<reference evidence="2 5" key="2">
    <citation type="submission" date="2019-07" db="EMBL/GenBank/DDBJ databases">
        <title>Whole genome shotgun sequence of Myxococcus fulvus NBRC 100333.</title>
        <authorList>
            <person name="Hosoyama A."/>
            <person name="Uohara A."/>
            <person name="Ohji S."/>
            <person name="Ichikawa N."/>
        </authorList>
    </citation>
    <scope>NUCLEOTIDE SEQUENCE [LARGE SCALE GENOMIC DNA]</scope>
    <source>
        <strain evidence="2 5">NBRC 100333</strain>
    </source>
</reference>
<dbReference type="EMBL" id="BJXR01000059">
    <property type="protein sequence ID" value="GEN12198.1"/>
    <property type="molecule type" value="Genomic_DNA"/>
</dbReference>